<dbReference type="SUPFAM" id="SSF88659">
    <property type="entry name" value="Sigma3 and sigma4 domains of RNA polymerase sigma factors"/>
    <property type="match status" value="1"/>
</dbReference>
<dbReference type="InterPro" id="IPR013324">
    <property type="entry name" value="RNA_pol_sigma_r3/r4-like"/>
</dbReference>
<sequence length="207" mass="23593">MDRWPGDRGSRVLTASDTAALQQLARDELPGLYGLARHLAGPNEAEDLVQEALLRACESFGSLREHRAGARWLRVILTNVWRDRVRKETRTAREVPVDDVEAFSLYRVLVDEDPYPYSDTLHLDFLGAFTDGDVDTVLLRLPPRYRAPLVLRYVEGFATRQIAQLLELPLGTVLSQLHRGRKLFERAMWDYADECGFVARRDAARSV</sequence>
<accession>A0A4R5DTY0</accession>
<feature type="domain" description="RNA polymerase sigma factor 70 region 4 type 2" evidence="7">
    <location>
        <begin position="134"/>
        <end position="182"/>
    </location>
</feature>
<feature type="domain" description="RNA polymerase sigma-70 region 2" evidence="6">
    <location>
        <begin position="25"/>
        <end position="91"/>
    </location>
</feature>
<dbReference type="Gene3D" id="1.10.10.10">
    <property type="entry name" value="Winged helix-like DNA-binding domain superfamily/Winged helix DNA-binding domain"/>
    <property type="match status" value="1"/>
</dbReference>
<dbReference type="InterPro" id="IPR013249">
    <property type="entry name" value="RNA_pol_sigma70_r4_t2"/>
</dbReference>
<evidence type="ECO:0000256" key="4">
    <source>
        <dbReference type="ARBA" id="ARBA00023125"/>
    </source>
</evidence>
<protein>
    <submittedName>
        <fullName evidence="8">Sigma-70 family RNA polymerase sigma factor</fullName>
    </submittedName>
</protein>
<keyword evidence="2" id="KW-0805">Transcription regulation</keyword>
<evidence type="ECO:0000259" key="6">
    <source>
        <dbReference type="Pfam" id="PF04542"/>
    </source>
</evidence>
<dbReference type="InterPro" id="IPR014284">
    <property type="entry name" value="RNA_pol_sigma-70_dom"/>
</dbReference>
<comment type="similarity">
    <text evidence="1">Belongs to the sigma-70 factor family. ECF subfamily.</text>
</comment>
<dbReference type="AlphaFoldDB" id="A0A4R5DTY0"/>
<dbReference type="GO" id="GO:0006352">
    <property type="term" value="P:DNA-templated transcription initiation"/>
    <property type="evidence" value="ECO:0007669"/>
    <property type="project" value="InterPro"/>
</dbReference>
<dbReference type="InterPro" id="IPR039425">
    <property type="entry name" value="RNA_pol_sigma-70-like"/>
</dbReference>
<gene>
    <name evidence="8" type="ORF">E1269_00135</name>
</gene>
<dbReference type="CDD" id="cd06171">
    <property type="entry name" value="Sigma70_r4"/>
    <property type="match status" value="1"/>
</dbReference>
<dbReference type="Gene3D" id="1.10.1740.10">
    <property type="match status" value="1"/>
</dbReference>
<dbReference type="Pfam" id="PF04542">
    <property type="entry name" value="Sigma70_r2"/>
    <property type="match status" value="1"/>
</dbReference>
<dbReference type="InterPro" id="IPR036388">
    <property type="entry name" value="WH-like_DNA-bd_sf"/>
</dbReference>
<keyword evidence="3" id="KW-0731">Sigma factor</keyword>
<evidence type="ECO:0000313" key="8">
    <source>
        <dbReference type="EMBL" id="TDE15760.1"/>
    </source>
</evidence>
<dbReference type="OrthoDB" id="5518337at2"/>
<dbReference type="PANTHER" id="PTHR43133">
    <property type="entry name" value="RNA POLYMERASE ECF-TYPE SIGMA FACTO"/>
    <property type="match status" value="1"/>
</dbReference>
<dbReference type="InterPro" id="IPR013325">
    <property type="entry name" value="RNA_pol_sigma_r2"/>
</dbReference>
<dbReference type="InParanoid" id="A0A4R5DTY0"/>
<proteinExistence type="inferred from homology"/>
<dbReference type="PANTHER" id="PTHR43133:SF8">
    <property type="entry name" value="RNA POLYMERASE SIGMA FACTOR HI_1459-RELATED"/>
    <property type="match status" value="1"/>
</dbReference>
<dbReference type="Pfam" id="PF08281">
    <property type="entry name" value="Sigma70_r4_2"/>
    <property type="match status" value="1"/>
</dbReference>
<keyword evidence="4" id="KW-0238">DNA-binding</keyword>
<name>A0A4R5DTY0_9ACTN</name>
<dbReference type="GO" id="GO:0016987">
    <property type="term" value="F:sigma factor activity"/>
    <property type="evidence" value="ECO:0007669"/>
    <property type="project" value="UniProtKB-KW"/>
</dbReference>
<evidence type="ECO:0000259" key="7">
    <source>
        <dbReference type="Pfam" id="PF08281"/>
    </source>
</evidence>
<evidence type="ECO:0000256" key="5">
    <source>
        <dbReference type="ARBA" id="ARBA00023163"/>
    </source>
</evidence>
<organism evidence="8 9">
    <name type="scientific">Jiangella asiatica</name>
    <dbReference type="NCBI Taxonomy" id="2530372"/>
    <lineage>
        <taxon>Bacteria</taxon>
        <taxon>Bacillati</taxon>
        <taxon>Actinomycetota</taxon>
        <taxon>Actinomycetes</taxon>
        <taxon>Jiangellales</taxon>
        <taxon>Jiangellaceae</taxon>
        <taxon>Jiangella</taxon>
    </lineage>
</organism>
<keyword evidence="9" id="KW-1185">Reference proteome</keyword>
<dbReference type="InterPro" id="IPR007627">
    <property type="entry name" value="RNA_pol_sigma70_r2"/>
</dbReference>
<evidence type="ECO:0000256" key="3">
    <source>
        <dbReference type="ARBA" id="ARBA00023082"/>
    </source>
</evidence>
<reference evidence="8 9" key="1">
    <citation type="submission" date="2019-03" db="EMBL/GenBank/DDBJ databases">
        <title>Draft genome sequences of novel Actinobacteria.</title>
        <authorList>
            <person name="Sahin N."/>
            <person name="Ay H."/>
            <person name="Saygin H."/>
        </authorList>
    </citation>
    <scope>NUCLEOTIDE SEQUENCE [LARGE SCALE GENOMIC DNA]</scope>
    <source>
        <strain evidence="8 9">5K138</strain>
    </source>
</reference>
<dbReference type="SUPFAM" id="SSF88946">
    <property type="entry name" value="Sigma2 domain of RNA polymerase sigma factors"/>
    <property type="match status" value="1"/>
</dbReference>
<dbReference type="EMBL" id="SMKZ01000001">
    <property type="protein sequence ID" value="TDE15760.1"/>
    <property type="molecule type" value="Genomic_DNA"/>
</dbReference>
<evidence type="ECO:0000313" key="9">
    <source>
        <dbReference type="Proteomes" id="UP000294739"/>
    </source>
</evidence>
<keyword evidence="5" id="KW-0804">Transcription</keyword>
<dbReference type="GO" id="GO:0003677">
    <property type="term" value="F:DNA binding"/>
    <property type="evidence" value="ECO:0007669"/>
    <property type="project" value="UniProtKB-KW"/>
</dbReference>
<evidence type="ECO:0000256" key="2">
    <source>
        <dbReference type="ARBA" id="ARBA00023015"/>
    </source>
</evidence>
<evidence type="ECO:0000256" key="1">
    <source>
        <dbReference type="ARBA" id="ARBA00010641"/>
    </source>
</evidence>
<dbReference type="Proteomes" id="UP000294739">
    <property type="component" value="Unassembled WGS sequence"/>
</dbReference>
<dbReference type="NCBIfam" id="TIGR02937">
    <property type="entry name" value="sigma70-ECF"/>
    <property type="match status" value="1"/>
</dbReference>
<comment type="caution">
    <text evidence="8">The sequence shown here is derived from an EMBL/GenBank/DDBJ whole genome shotgun (WGS) entry which is preliminary data.</text>
</comment>